<feature type="domain" description="Glutaredoxin" evidence="1">
    <location>
        <begin position="14"/>
        <end position="76"/>
    </location>
</feature>
<proteinExistence type="predicted"/>
<dbReference type="InterPro" id="IPR002109">
    <property type="entry name" value="Glutaredoxin"/>
</dbReference>
<accession>A0A6C0JI22</accession>
<name>A0A6C0JI22_9ZZZZ</name>
<reference evidence="2" key="1">
    <citation type="journal article" date="2020" name="Nature">
        <title>Giant virus diversity and host interactions through global metagenomics.</title>
        <authorList>
            <person name="Schulz F."/>
            <person name="Roux S."/>
            <person name="Paez-Espino D."/>
            <person name="Jungbluth S."/>
            <person name="Walsh D.A."/>
            <person name="Denef V.J."/>
            <person name="McMahon K.D."/>
            <person name="Konstantinidis K.T."/>
            <person name="Eloe-Fadrosh E.A."/>
            <person name="Kyrpides N.C."/>
            <person name="Woyke T."/>
        </authorList>
    </citation>
    <scope>NUCLEOTIDE SEQUENCE</scope>
    <source>
        <strain evidence="2">GVMAG-M-3300027708-5</strain>
    </source>
</reference>
<organism evidence="2">
    <name type="scientific">viral metagenome</name>
    <dbReference type="NCBI Taxonomy" id="1070528"/>
    <lineage>
        <taxon>unclassified sequences</taxon>
        <taxon>metagenomes</taxon>
        <taxon>organismal metagenomes</taxon>
    </lineage>
</organism>
<evidence type="ECO:0000259" key="1">
    <source>
        <dbReference type="Pfam" id="PF00462"/>
    </source>
</evidence>
<dbReference type="PROSITE" id="PS51354">
    <property type="entry name" value="GLUTAREDOXIN_2"/>
    <property type="match status" value="1"/>
</dbReference>
<protein>
    <recommendedName>
        <fullName evidence="1">Glutaredoxin domain-containing protein</fullName>
    </recommendedName>
</protein>
<dbReference type="Gene3D" id="3.40.30.10">
    <property type="entry name" value="Glutaredoxin"/>
    <property type="match status" value="1"/>
</dbReference>
<dbReference type="Pfam" id="PF00462">
    <property type="entry name" value="Glutaredoxin"/>
    <property type="match status" value="1"/>
</dbReference>
<dbReference type="SUPFAM" id="SSF52833">
    <property type="entry name" value="Thioredoxin-like"/>
    <property type="match status" value="1"/>
</dbReference>
<dbReference type="EMBL" id="MN740406">
    <property type="protein sequence ID" value="QHU05013.1"/>
    <property type="molecule type" value="Genomic_DNA"/>
</dbReference>
<dbReference type="InterPro" id="IPR036249">
    <property type="entry name" value="Thioredoxin-like_sf"/>
</dbReference>
<sequence>MDQTFELPSGEGYTIYTKSQCGFCIKSKNLLKAEPYTMIDCDEYLLEDKEAFLAFIETICGKSYRTFPIIFKDGKFLGGFSETKTHYEKEKAFTDESAP</sequence>
<dbReference type="AlphaFoldDB" id="A0A6C0JI22"/>
<evidence type="ECO:0000313" key="2">
    <source>
        <dbReference type="EMBL" id="QHU05013.1"/>
    </source>
</evidence>